<keyword evidence="2" id="KW-1185">Reference proteome</keyword>
<accession>A0ABR5ANV8</accession>
<gene>
    <name evidence="1" type="ORF">SD77_3455</name>
</gene>
<sequence>MPLQDVNVTIDITKPAEYVGFGKPLILAEKTGPLETPFKNYKSLTDVAVDFPESTKAYAKAKAVFDQEHRPVSLSIAAYDPAAADGVNTPVGILEKYYDNDWVFVIAADAELSERVAIADFVETKRYKFFVTTAATASDRTAFKTKEYERTIVFYHTKDDEHPDAALVGEVANQTVGKVTWKFKTLTGITPIDIQPDELTPIHKDGAIAYVTKAGKPQTSEGIVVSGEYIDVMHGKDWVKFSMEMEIQTALSNAPKVPYSNEGISLFEGASTTVLQTATAQGIIDKDDAGNPMYTIVAKPRSEMPEEERKGRKYSGLSFSYKPEGAIHEGDIKGEIFK</sequence>
<organism evidence="1 2">
    <name type="scientific">Bacillus badius</name>
    <dbReference type="NCBI Taxonomy" id="1455"/>
    <lineage>
        <taxon>Bacteria</taxon>
        <taxon>Bacillati</taxon>
        <taxon>Bacillota</taxon>
        <taxon>Bacilli</taxon>
        <taxon>Bacillales</taxon>
        <taxon>Bacillaceae</taxon>
        <taxon>Pseudobacillus</taxon>
    </lineage>
</organism>
<dbReference type="RefSeq" id="WP_041114625.1">
    <property type="nucleotide sequence ID" value="NZ_JARTHD010000007.1"/>
</dbReference>
<comment type="caution">
    <text evidence="1">The sequence shown here is derived from an EMBL/GenBank/DDBJ whole genome shotgun (WGS) entry which is preliminary data.</text>
</comment>
<name>A0ABR5ANV8_BACBA</name>
<evidence type="ECO:0000313" key="2">
    <source>
        <dbReference type="Proteomes" id="UP000031982"/>
    </source>
</evidence>
<dbReference type="EMBL" id="JXLP01000031">
    <property type="protein sequence ID" value="KIL72720.1"/>
    <property type="molecule type" value="Genomic_DNA"/>
</dbReference>
<dbReference type="InterPro" id="IPR021808">
    <property type="entry name" value="DUF3383"/>
</dbReference>
<evidence type="ECO:0000313" key="1">
    <source>
        <dbReference type="EMBL" id="KIL72720.1"/>
    </source>
</evidence>
<proteinExistence type="predicted"/>
<dbReference type="Pfam" id="PF11863">
    <property type="entry name" value="DUF3383"/>
    <property type="match status" value="1"/>
</dbReference>
<protein>
    <submittedName>
        <fullName evidence="1">Phage protein</fullName>
    </submittedName>
</protein>
<reference evidence="1 2" key="1">
    <citation type="submission" date="2015-01" db="EMBL/GenBank/DDBJ databases">
        <title>Genome Assembly of Bacillus badius MTCC 1458.</title>
        <authorList>
            <person name="Verma A."/>
            <person name="Khatri I."/>
            <person name="Mual P."/>
            <person name="Subramanian S."/>
            <person name="Krishnamurthi S."/>
        </authorList>
    </citation>
    <scope>NUCLEOTIDE SEQUENCE [LARGE SCALE GENOMIC DNA]</scope>
    <source>
        <strain evidence="1 2">MTCC 1458</strain>
    </source>
</reference>
<dbReference type="Proteomes" id="UP000031982">
    <property type="component" value="Unassembled WGS sequence"/>
</dbReference>